<dbReference type="OrthoDB" id="5372783at2"/>
<gene>
    <name evidence="2" type="ORF">HMPREF2086_01701</name>
</gene>
<protein>
    <submittedName>
        <fullName evidence="2">Uncharacterized protein</fullName>
    </submittedName>
</protein>
<organism evidence="2 3">
    <name type="scientific">Helicobacter macacae MIT 99-5501</name>
    <dbReference type="NCBI Taxonomy" id="1357400"/>
    <lineage>
        <taxon>Bacteria</taxon>
        <taxon>Pseudomonadati</taxon>
        <taxon>Campylobacterota</taxon>
        <taxon>Epsilonproteobacteria</taxon>
        <taxon>Campylobacterales</taxon>
        <taxon>Helicobacteraceae</taxon>
        <taxon>Helicobacter</taxon>
    </lineage>
</organism>
<dbReference type="AlphaFoldDB" id="V8C764"/>
<keyword evidence="1" id="KW-0472">Membrane</keyword>
<dbReference type="PATRIC" id="fig|1357400.3.peg.2283"/>
<evidence type="ECO:0000256" key="1">
    <source>
        <dbReference type="SAM" id="Phobius"/>
    </source>
</evidence>
<keyword evidence="1" id="KW-1133">Transmembrane helix</keyword>
<dbReference type="STRING" id="1357400.HMPREF2086_01701"/>
<dbReference type="HOGENOM" id="CLU_126487_0_0_7"/>
<accession>V8C764</accession>
<evidence type="ECO:0000313" key="2">
    <source>
        <dbReference type="EMBL" id="ETD22902.1"/>
    </source>
</evidence>
<proteinExistence type="predicted"/>
<keyword evidence="1" id="KW-0812">Transmembrane</keyword>
<keyword evidence="3" id="KW-1185">Reference proteome</keyword>
<name>V8C764_9HELI</name>
<sequence length="178" mass="20835">MRISFVRPKIKYIIAKVTKIWWFYFLVTAFILVAFYMFLKQEIINSNIRTEEYRENQKILRARIGLTDEYFERLVFEATLVHNRADKNNIRRDKLADLLHLIPDKITLHSVELDENSLTLKGVTPSKEFFYFALQDPLKANFGRSNVSFYALSNGWYEFISISTSVPLPSQSTQVAAP</sequence>
<dbReference type="EMBL" id="AZJI01000007">
    <property type="protein sequence ID" value="ETD22902.1"/>
    <property type="molecule type" value="Genomic_DNA"/>
</dbReference>
<reference evidence="2 3" key="1">
    <citation type="journal article" date="2014" name="Genome Announc.">
        <title>Draft genome sequences of six enterohepatic helicobacter species isolated from humans and one from rhesus macaques.</title>
        <authorList>
            <person name="Shen Z."/>
            <person name="Sheh A."/>
            <person name="Young S.K."/>
            <person name="Abouelliel A."/>
            <person name="Ward D.V."/>
            <person name="Earl A.M."/>
            <person name="Fox J.G."/>
        </authorList>
    </citation>
    <scope>NUCLEOTIDE SEQUENCE [LARGE SCALE GENOMIC DNA]</scope>
    <source>
        <strain evidence="2 3">MIT 99-5501</strain>
    </source>
</reference>
<dbReference type="Proteomes" id="UP000018731">
    <property type="component" value="Unassembled WGS sequence"/>
</dbReference>
<dbReference type="eggNOG" id="COG3166">
    <property type="taxonomic scope" value="Bacteria"/>
</dbReference>
<feature type="transmembrane region" description="Helical" evidence="1">
    <location>
        <begin position="21"/>
        <end position="39"/>
    </location>
</feature>
<dbReference type="RefSeq" id="WP_023928471.1">
    <property type="nucleotide sequence ID" value="NZ_KI669455.1"/>
</dbReference>
<evidence type="ECO:0000313" key="3">
    <source>
        <dbReference type="Proteomes" id="UP000018731"/>
    </source>
</evidence>
<comment type="caution">
    <text evidence="2">The sequence shown here is derived from an EMBL/GenBank/DDBJ whole genome shotgun (WGS) entry which is preliminary data.</text>
</comment>